<evidence type="ECO:0000313" key="10">
    <source>
        <dbReference type="Proteomes" id="UP000216052"/>
    </source>
</evidence>
<evidence type="ECO:0000256" key="1">
    <source>
        <dbReference type="ARBA" id="ARBA00005715"/>
    </source>
</evidence>
<gene>
    <name evidence="9" type="primary">dtnK_1</name>
    <name evidence="9" type="ORF">SPACI_007550</name>
</gene>
<dbReference type="GO" id="GO:0016301">
    <property type="term" value="F:kinase activity"/>
    <property type="evidence" value="ECO:0007669"/>
    <property type="project" value="UniProtKB-KW"/>
</dbReference>
<dbReference type="InterPro" id="IPR010737">
    <property type="entry name" value="4-carb_acid_sugar_kinase_N"/>
</dbReference>
<keyword evidence="4 9" id="KW-0418">Kinase</keyword>
<protein>
    <submittedName>
        <fullName evidence="9">D-threonate kinase</fullName>
        <ecNumber evidence="9">2.7.1.219</ecNumber>
    </submittedName>
</protein>
<keyword evidence="10" id="KW-1185">Reference proteome</keyword>
<evidence type="ECO:0000256" key="2">
    <source>
        <dbReference type="ARBA" id="ARBA00022679"/>
    </source>
</evidence>
<organism evidence="9 10">
    <name type="scientific">Sporomusa acidovorans (strain ATCC 49682 / DSM 3132 / Mol)</name>
    <dbReference type="NCBI Taxonomy" id="1123286"/>
    <lineage>
        <taxon>Bacteria</taxon>
        <taxon>Bacillati</taxon>
        <taxon>Bacillota</taxon>
        <taxon>Negativicutes</taxon>
        <taxon>Selenomonadales</taxon>
        <taxon>Sporomusaceae</taxon>
        <taxon>Sporomusa</taxon>
    </lineage>
</organism>
<comment type="similarity">
    <text evidence="1">Belongs to the four-carbon acid sugar kinase family.</text>
</comment>
<evidence type="ECO:0000259" key="7">
    <source>
        <dbReference type="Pfam" id="PF07005"/>
    </source>
</evidence>
<evidence type="ECO:0000256" key="6">
    <source>
        <dbReference type="ARBA" id="ARBA00023277"/>
    </source>
</evidence>
<feature type="domain" description="Four-carbon acid sugar kinase N-terminal" evidence="7">
    <location>
        <begin position="1"/>
        <end position="222"/>
    </location>
</feature>
<keyword evidence="5" id="KW-0067">ATP-binding</keyword>
<dbReference type="SUPFAM" id="SSF142764">
    <property type="entry name" value="YgbK-like"/>
    <property type="match status" value="1"/>
</dbReference>
<dbReference type="InterPro" id="IPR031475">
    <property type="entry name" value="NBD_C"/>
</dbReference>
<evidence type="ECO:0000313" key="9">
    <source>
        <dbReference type="EMBL" id="XFO70755.1"/>
    </source>
</evidence>
<dbReference type="EMBL" id="CP155571">
    <property type="protein sequence ID" value="XFO70755.1"/>
    <property type="molecule type" value="Genomic_DNA"/>
</dbReference>
<dbReference type="Gene3D" id="3.40.50.10840">
    <property type="entry name" value="Putative sugar-binding, N-terminal domain"/>
    <property type="match status" value="1"/>
</dbReference>
<keyword evidence="3" id="KW-0547">Nucleotide-binding</keyword>
<evidence type="ECO:0000259" key="8">
    <source>
        <dbReference type="Pfam" id="PF17042"/>
    </source>
</evidence>
<dbReference type="Gene3D" id="3.40.980.20">
    <property type="entry name" value="Four-carbon acid sugar kinase, nucleotide binding domain"/>
    <property type="match status" value="1"/>
</dbReference>
<accession>A0ABZ3IXN3</accession>
<dbReference type="EC" id="2.7.1.219" evidence="9"/>
<evidence type="ECO:0000256" key="3">
    <source>
        <dbReference type="ARBA" id="ARBA00022741"/>
    </source>
</evidence>
<dbReference type="Pfam" id="PF17042">
    <property type="entry name" value="NBD_C"/>
    <property type="match status" value="1"/>
</dbReference>
<dbReference type="RefSeq" id="WP_245692709.1">
    <property type="nucleotide sequence ID" value="NZ_CP155571.1"/>
</dbReference>
<dbReference type="Pfam" id="PF07005">
    <property type="entry name" value="SBD_N"/>
    <property type="match status" value="1"/>
</dbReference>
<feature type="domain" description="Four-carbon acid sugar kinase nucleotide binding" evidence="8">
    <location>
        <begin position="241"/>
        <end position="407"/>
    </location>
</feature>
<keyword evidence="6" id="KW-0119">Carbohydrate metabolism</keyword>
<reference evidence="9" key="1">
    <citation type="submission" date="2024-05" db="EMBL/GenBank/DDBJ databases">
        <title>Isolation and characterization of Sporomusa carbonis sp. nov., a carboxydotrophic hydrogenogen in the genus of Sporomusa isolated from a charcoal burning pile.</title>
        <authorList>
            <person name="Boeer T."/>
            <person name="Rosenbaum F."/>
            <person name="Eysell L."/>
            <person name="Mueller V."/>
            <person name="Daniel R."/>
            <person name="Poehlein A."/>
        </authorList>
    </citation>
    <scope>NUCLEOTIDE SEQUENCE [LARGE SCALE GENOMIC DNA]</scope>
    <source>
        <strain evidence="9">DSM 3132</strain>
    </source>
</reference>
<dbReference type="Proteomes" id="UP000216052">
    <property type="component" value="Chromosome"/>
</dbReference>
<sequence length="417" mass="44373">MIADDLTGANDTGLQFARNGLSTEVILEGNSITSSTGKVVVVADTNSRALPAEEAYRKVNQVAKQAQAAGFSHFYKKIDSTLRGNIGVELNAILDLEIHDFAFVMPAFPKNGRTTVGGHHLLQGVPLAATEIACDPKCPVHETILPALLAAQSGGKVGHIGIKEICQGEEAIIAAIRGYLAEGCRIVSCDAWQEDHFPIAIQAVSKISERVLWVGSAGLAEYIPQLLLGLSKKAEKKKPVLVIAGSISSVTREQVKRLLDKNYVLVEVIVSSFPWQKAHFDSCLRHALIHLANGKNVVLASGYQEDALEQAKSIGAKYGMPLAKISESVSEVLGWLGSAILAKQEISCMVLTGGDTAAAVCQALGVTGIRILEELAPAMPLGEMETATGKTIHVLTKAGAFGTPDVLVKALEQMQRR</sequence>
<dbReference type="InterPro" id="IPR037051">
    <property type="entry name" value="4-carb_acid_sugar_kinase_N_sf"/>
</dbReference>
<keyword evidence="2 9" id="KW-0808">Transferase</keyword>
<dbReference type="InterPro" id="IPR042213">
    <property type="entry name" value="NBD_C_sf"/>
</dbReference>
<name>A0ABZ3IXN3_SPOA4</name>
<evidence type="ECO:0000256" key="5">
    <source>
        <dbReference type="ARBA" id="ARBA00022840"/>
    </source>
</evidence>
<evidence type="ECO:0000256" key="4">
    <source>
        <dbReference type="ARBA" id="ARBA00022777"/>
    </source>
</evidence>
<proteinExistence type="inferred from homology"/>